<name>A0A8J4XTN3_CHIOP</name>
<dbReference type="EMBL" id="JACEEZ010023105">
    <property type="protein sequence ID" value="KAG0711716.1"/>
    <property type="molecule type" value="Genomic_DNA"/>
</dbReference>
<feature type="region of interest" description="Disordered" evidence="1">
    <location>
        <begin position="32"/>
        <end position="162"/>
    </location>
</feature>
<dbReference type="AlphaFoldDB" id="A0A8J4XTN3"/>
<organism evidence="2 3">
    <name type="scientific">Chionoecetes opilio</name>
    <name type="common">Atlantic snow crab</name>
    <name type="synonym">Cancer opilio</name>
    <dbReference type="NCBI Taxonomy" id="41210"/>
    <lineage>
        <taxon>Eukaryota</taxon>
        <taxon>Metazoa</taxon>
        <taxon>Ecdysozoa</taxon>
        <taxon>Arthropoda</taxon>
        <taxon>Crustacea</taxon>
        <taxon>Multicrustacea</taxon>
        <taxon>Malacostraca</taxon>
        <taxon>Eumalacostraca</taxon>
        <taxon>Eucarida</taxon>
        <taxon>Decapoda</taxon>
        <taxon>Pleocyemata</taxon>
        <taxon>Brachyura</taxon>
        <taxon>Eubrachyura</taxon>
        <taxon>Majoidea</taxon>
        <taxon>Majidae</taxon>
        <taxon>Chionoecetes</taxon>
    </lineage>
</organism>
<evidence type="ECO:0000313" key="3">
    <source>
        <dbReference type="Proteomes" id="UP000770661"/>
    </source>
</evidence>
<proteinExistence type="predicted"/>
<keyword evidence="3" id="KW-1185">Reference proteome</keyword>
<accession>A0A8J4XTN3</accession>
<comment type="caution">
    <text evidence="2">The sequence shown here is derived from an EMBL/GenBank/DDBJ whole genome shotgun (WGS) entry which is preliminary data.</text>
</comment>
<gene>
    <name evidence="2" type="ORF">GWK47_002211</name>
</gene>
<dbReference type="Proteomes" id="UP000770661">
    <property type="component" value="Unassembled WGS sequence"/>
</dbReference>
<sequence length="162" mass="17575">MFLISLDDNWGQTDDYRGCTLRNWVGVGVPKKKNLGSPSRPLKGTWRGQSAPAVMDFPGKKSPHFRELQRSARPCFGVPATDVDGVDSGISHSGKKSVTPNSHTKKTGKGEGKRGRIGPSCSEKPTRGSSTPNVSKDQLHFLHQRGAPAGFPQNPRADENVR</sequence>
<evidence type="ECO:0000313" key="2">
    <source>
        <dbReference type="EMBL" id="KAG0711716.1"/>
    </source>
</evidence>
<reference evidence="2" key="1">
    <citation type="submission" date="2020-07" db="EMBL/GenBank/DDBJ databases">
        <title>The High-quality genome of the commercially important snow crab, Chionoecetes opilio.</title>
        <authorList>
            <person name="Jeong J.-H."/>
            <person name="Ryu S."/>
        </authorList>
    </citation>
    <scope>NUCLEOTIDE SEQUENCE</scope>
    <source>
        <strain evidence="2">MADBK_172401_WGS</strain>
        <tissue evidence="2">Digestive gland</tissue>
    </source>
</reference>
<evidence type="ECO:0000256" key="1">
    <source>
        <dbReference type="SAM" id="MobiDB-lite"/>
    </source>
</evidence>
<protein>
    <submittedName>
        <fullName evidence="2">Uncharacterized protein</fullName>
    </submittedName>
</protein>
<feature type="compositionally biased region" description="Polar residues" evidence="1">
    <location>
        <begin position="127"/>
        <end position="136"/>
    </location>
</feature>